<comment type="cofactor">
    <cofactor evidence="1">
        <name>a metal cation</name>
        <dbReference type="ChEBI" id="CHEBI:25213"/>
    </cofactor>
</comment>
<evidence type="ECO:0000256" key="9">
    <source>
        <dbReference type="ARBA" id="ARBA00011881"/>
    </source>
</evidence>
<evidence type="ECO:0000256" key="3">
    <source>
        <dbReference type="ARBA" id="ARBA00004986"/>
    </source>
</evidence>
<dbReference type="PROSITE" id="PS51671">
    <property type="entry name" value="ACT"/>
    <property type="match status" value="2"/>
</dbReference>
<dbReference type="PANTHER" id="PTHR43070">
    <property type="match status" value="1"/>
</dbReference>
<comment type="pathway">
    <text evidence="3">Amino-acid biosynthesis; L-methionine biosynthesis via de novo pathway; L-homoserine from L-aspartate: step 1/3.</text>
</comment>
<dbReference type="GO" id="GO:0004072">
    <property type="term" value="F:aspartate kinase activity"/>
    <property type="evidence" value="ECO:0007669"/>
    <property type="project" value="UniProtKB-EC"/>
</dbReference>
<dbReference type="EMBL" id="FQZE01000018">
    <property type="protein sequence ID" value="SHJ38729.1"/>
    <property type="molecule type" value="Genomic_DNA"/>
</dbReference>
<dbReference type="InterPro" id="IPR011147">
    <property type="entry name" value="Bifunc_Aspkin/hSer_DH"/>
</dbReference>
<dbReference type="Pfam" id="PF00696">
    <property type="entry name" value="AA_kinase"/>
    <property type="match status" value="1"/>
</dbReference>
<evidence type="ECO:0000256" key="18">
    <source>
        <dbReference type="ARBA" id="ARBA00023002"/>
    </source>
</evidence>
<sequence>MKVLKFGGTSVGSAKNIQKVREIVQSQNDNVIVVVSALGGVTDLILEAAQVAATGTDDFGNYLKEIKQRHSTVVSELFNGSGPITYIADELLDELEQILTGITLVGELTPKTLDRIAGIGERISSHVVAQYIPGAIREDAAEFIKTNSNFGKAAVDFDETDQLIKAKFKDFSGVAVVPGFIAKNSRNEFTTLGRGGSDYTSAIIAAALEVEALEIWTDVDGFMTADPRVISKAYTIPELTYSEAMELSHFGAKVIYPPTILPVYQKGIPVHIKNTFKPENEGTLILSSTSDRKDRPIKGISSISRIALLTLQGIGMVGVTGISMRLFTALAKMNVNVILISQASSENSISVAVDEHAVNLAESAIRAEFEKEIASGQVSKIAIENDLSIVAIVGENMKHTTGIAGKLFSTIGRNGINIIAIAQGASELNISWVVKTSELRKTLNVVHESFFLSENVELNVFLMGIGTVGGNLLQQIQKQQQKLLDEKHLKIKLTGIANTKKMIFRREGFDIANVKETLQASEMKSSLQGFVEAMKAMNIYNSVFVDCTASDEVASLYKEILQSNIAVVTANKVAASSAYENYTALKNIAKQKGVKFLFETNVGAGLPIINTLNDLVYSGDRILKIEAVLSGTLNFIFNTISAETPLSKTIQMAKEQGFSEPDPRVDLSGVDVARKILILAREAGYPLEMEDITIERFVPASFFDGSLDDFWKNIPALDDEFETKRKKLEEENKKWRFVARYENGKAQIGLQVVDSKHPFYDLEGSNNLVMYTTERYNEFPMLIKGYGAGASVTAAGVFADLIKVSNI</sequence>
<keyword evidence="21" id="KW-0457">Lysine biosynthesis</keyword>
<evidence type="ECO:0000256" key="24">
    <source>
        <dbReference type="ARBA" id="ARBA00044938"/>
    </source>
</evidence>
<dbReference type="InterPro" id="IPR049638">
    <property type="entry name" value="AK-HD"/>
</dbReference>
<comment type="subunit">
    <text evidence="9">Homotetramer.</text>
</comment>
<evidence type="ECO:0000256" key="15">
    <source>
        <dbReference type="ARBA" id="ARBA00022777"/>
    </source>
</evidence>
<evidence type="ECO:0000256" key="2">
    <source>
        <dbReference type="ARBA" id="ARBA00004766"/>
    </source>
</evidence>
<keyword evidence="20" id="KW-0915">Sodium</keyword>
<evidence type="ECO:0000256" key="8">
    <source>
        <dbReference type="ARBA" id="ARBA00010046"/>
    </source>
</evidence>
<evidence type="ECO:0000313" key="29">
    <source>
        <dbReference type="EMBL" id="SHJ38729.1"/>
    </source>
</evidence>
<dbReference type="OrthoDB" id="9799110at2"/>
<gene>
    <name evidence="29" type="ORF">SAMN05444280_11814</name>
</gene>
<dbReference type="InterPro" id="IPR001048">
    <property type="entry name" value="Asp/Glu/Uridylate_kinase"/>
</dbReference>
<dbReference type="InterPro" id="IPR045865">
    <property type="entry name" value="ACT-like_dom_sf"/>
</dbReference>
<evidence type="ECO:0000259" key="28">
    <source>
        <dbReference type="PROSITE" id="PS51671"/>
    </source>
</evidence>
<evidence type="ECO:0000256" key="25">
    <source>
        <dbReference type="ARBA" id="ARBA00048561"/>
    </source>
</evidence>
<dbReference type="GO" id="GO:0046872">
    <property type="term" value="F:metal ion binding"/>
    <property type="evidence" value="ECO:0007669"/>
    <property type="project" value="UniProtKB-KW"/>
</dbReference>
<keyword evidence="10" id="KW-0028">Amino-acid biosynthesis</keyword>
<comment type="pathway">
    <text evidence="4">Amino-acid biosynthesis; L-threonine biosynthesis; L-threonine from L-aspartate: step 3/5.</text>
</comment>
<dbReference type="RefSeq" id="WP_073169791.1">
    <property type="nucleotide sequence ID" value="NZ_FQZE01000018.1"/>
</dbReference>
<comment type="pathway">
    <text evidence="2">Amino-acid biosynthesis; L-lysine biosynthesis via DAP pathway; (S)-tetrahydrodipicolinate from L-aspartate: step 1/4.</text>
</comment>
<evidence type="ECO:0000256" key="17">
    <source>
        <dbReference type="ARBA" id="ARBA00022857"/>
    </source>
</evidence>
<evidence type="ECO:0000256" key="4">
    <source>
        <dbReference type="ARBA" id="ARBA00005056"/>
    </source>
</evidence>
<evidence type="ECO:0000256" key="11">
    <source>
        <dbReference type="ARBA" id="ARBA00022679"/>
    </source>
</evidence>
<keyword evidence="16" id="KW-0067">ATP-binding</keyword>
<dbReference type="InterPro" id="IPR036291">
    <property type="entry name" value="NAD(P)-bd_dom_sf"/>
</dbReference>
<dbReference type="Pfam" id="PF22468">
    <property type="entry name" value="ACT_9"/>
    <property type="match status" value="2"/>
</dbReference>
<keyword evidence="23" id="KW-0511">Multifunctional enzyme</keyword>
<comment type="catalytic activity">
    <reaction evidence="26">
        <text>L-homoserine + NADP(+) = L-aspartate 4-semialdehyde + NADPH + H(+)</text>
        <dbReference type="Rhea" id="RHEA:15761"/>
        <dbReference type="ChEBI" id="CHEBI:15378"/>
        <dbReference type="ChEBI" id="CHEBI:57476"/>
        <dbReference type="ChEBI" id="CHEBI:57783"/>
        <dbReference type="ChEBI" id="CHEBI:58349"/>
        <dbReference type="ChEBI" id="CHEBI:537519"/>
        <dbReference type="EC" id="1.1.1.3"/>
    </reaction>
    <physiologicalReaction direction="right-to-left" evidence="26">
        <dbReference type="Rhea" id="RHEA:15763"/>
    </physiologicalReaction>
</comment>
<dbReference type="Pfam" id="PF00742">
    <property type="entry name" value="Homoserine_dh"/>
    <property type="match status" value="1"/>
</dbReference>
<dbReference type="PROSITE" id="PS00324">
    <property type="entry name" value="ASPARTOKINASE"/>
    <property type="match status" value="1"/>
</dbReference>
<evidence type="ECO:0000256" key="7">
    <source>
        <dbReference type="ARBA" id="ARBA00007952"/>
    </source>
</evidence>
<dbReference type="InterPro" id="IPR036393">
    <property type="entry name" value="AceGlu_kinase-like_sf"/>
</dbReference>
<feature type="domain" description="ACT" evidence="28">
    <location>
        <begin position="392"/>
        <end position="470"/>
    </location>
</feature>
<dbReference type="NCBIfam" id="TIGR00657">
    <property type="entry name" value="asp_kinases"/>
    <property type="match status" value="1"/>
</dbReference>
<proteinExistence type="inferred from homology"/>
<dbReference type="GO" id="GO:0004412">
    <property type="term" value="F:homoserine dehydrogenase activity"/>
    <property type="evidence" value="ECO:0007669"/>
    <property type="project" value="UniProtKB-EC"/>
</dbReference>
<dbReference type="PIRSF" id="PIRSF000727">
    <property type="entry name" value="ThrA"/>
    <property type="match status" value="1"/>
</dbReference>
<comment type="pathway">
    <text evidence="6">Amino-acid biosynthesis; L-threonine biosynthesis; L-threonine from L-aspartate: step 1/5.</text>
</comment>
<keyword evidence="18" id="KW-0560">Oxidoreductase</keyword>
<comment type="function">
    <text evidence="24">Bifunctional aspartate kinase and homoserine dehydrogenase that catalyzes the first and the third steps toward the synthesis of lysine, methionine and threonine from aspartate.</text>
</comment>
<keyword evidence="17" id="KW-0521">NADP</keyword>
<dbReference type="Gene3D" id="3.30.360.10">
    <property type="entry name" value="Dihydrodipicolinate Reductase, domain 2"/>
    <property type="match status" value="1"/>
</dbReference>
<evidence type="ECO:0000256" key="12">
    <source>
        <dbReference type="ARBA" id="ARBA00022697"/>
    </source>
</evidence>
<dbReference type="FunFam" id="3.30.2130.10:FF:000001">
    <property type="entry name" value="Bifunctional aspartokinase/homoserine dehydrogenase"/>
    <property type="match status" value="1"/>
</dbReference>
<evidence type="ECO:0000256" key="21">
    <source>
        <dbReference type="ARBA" id="ARBA00023154"/>
    </source>
</evidence>
<dbReference type="UniPathway" id="UPA00051">
    <property type="reaction ID" value="UER00462"/>
</dbReference>
<keyword evidence="15 29" id="KW-0418">Kinase</keyword>
<dbReference type="InterPro" id="IPR005106">
    <property type="entry name" value="Asp/hSer_DH_NAD-bd"/>
</dbReference>
<keyword evidence="12" id="KW-0791">Threonine biosynthesis</keyword>
<dbReference type="PANTHER" id="PTHR43070:SF3">
    <property type="entry name" value="HOMOSERINE DEHYDROGENASE"/>
    <property type="match status" value="1"/>
</dbReference>
<dbReference type="CDD" id="cd04243">
    <property type="entry name" value="AAK_AK-HSDH-like"/>
    <property type="match status" value="1"/>
</dbReference>
<dbReference type="Proteomes" id="UP000184050">
    <property type="component" value="Unassembled WGS sequence"/>
</dbReference>
<dbReference type="InterPro" id="IPR018042">
    <property type="entry name" value="Aspartate_kinase_CS"/>
</dbReference>
<comment type="similarity">
    <text evidence="7">In the C-terminal section; belongs to the homoserine dehydrogenase family.</text>
</comment>
<evidence type="ECO:0000256" key="10">
    <source>
        <dbReference type="ARBA" id="ARBA00022605"/>
    </source>
</evidence>
<evidence type="ECO:0000256" key="26">
    <source>
        <dbReference type="ARBA" id="ARBA00048841"/>
    </source>
</evidence>
<dbReference type="GO" id="GO:0009086">
    <property type="term" value="P:methionine biosynthetic process"/>
    <property type="evidence" value="ECO:0007669"/>
    <property type="project" value="UniProtKB-KW"/>
</dbReference>
<dbReference type="SUPFAM" id="SSF55347">
    <property type="entry name" value="Glyceraldehyde-3-phosphate dehydrogenase-like, C-terminal domain"/>
    <property type="match status" value="1"/>
</dbReference>
<dbReference type="AlphaFoldDB" id="A0A1M6IWI2"/>
<comment type="similarity">
    <text evidence="8">In the N-terminal section; belongs to the aspartokinase family.</text>
</comment>
<dbReference type="InterPro" id="IPR042199">
    <property type="entry name" value="AsparK_Bifunc_asparK/hSer_DH"/>
</dbReference>
<dbReference type="InterPro" id="IPR001342">
    <property type="entry name" value="HDH_cat"/>
</dbReference>
<keyword evidence="19" id="KW-0520">NAD</keyword>
<dbReference type="SUPFAM" id="SSF51735">
    <property type="entry name" value="NAD(P)-binding Rossmann-fold domains"/>
    <property type="match status" value="1"/>
</dbReference>
<dbReference type="GO" id="GO:0009089">
    <property type="term" value="P:lysine biosynthetic process via diaminopimelate"/>
    <property type="evidence" value="ECO:0007669"/>
    <property type="project" value="UniProtKB-UniPathway"/>
</dbReference>
<dbReference type="InterPro" id="IPR002912">
    <property type="entry name" value="ACT_dom"/>
</dbReference>
<keyword evidence="14" id="KW-0547">Nucleotide-binding</keyword>
<evidence type="ECO:0000256" key="6">
    <source>
        <dbReference type="ARBA" id="ARBA00005139"/>
    </source>
</evidence>
<dbReference type="Gene3D" id="1.20.120.1320">
    <property type="entry name" value="Aspartokinase, catalytic domain"/>
    <property type="match status" value="1"/>
</dbReference>
<evidence type="ECO:0000256" key="20">
    <source>
        <dbReference type="ARBA" id="ARBA00023053"/>
    </source>
</evidence>
<dbReference type="SUPFAM" id="SSF55021">
    <property type="entry name" value="ACT-like"/>
    <property type="match status" value="2"/>
</dbReference>
<evidence type="ECO:0000256" key="27">
    <source>
        <dbReference type="ARBA" id="ARBA00049031"/>
    </source>
</evidence>
<comment type="catalytic activity">
    <reaction evidence="25">
        <text>L-aspartate + ATP = 4-phospho-L-aspartate + ADP</text>
        <dbReference type="Rhea" id="RHEA:23776"/>
        <dbReference type="ChEBI" id="CHEBI:29991"/>
        <dbReference type="ChEBI" id="CHEBI:30616"/>
        <dbReference type="ChEBI" id="CHEBI:57535"/>
        <dbReference type="ChEBI" id="CHEBI:456216"/>
        <dbReference type="EC" id="2.7.2.4"/>
    </reaction>
    <physiologicalReaction direction="left-to-right" evidence="25">
        <dbReference type="Rhea" id="RHEA:23777"/>
    </physiologicalReaction>
</comment>
<dbReference type="GO" id="GO:0005524">
    <property type="term" value="F:ATP binding"/>
    <property type="evidence" value="ECO:0007669"/>
    <property type="project" value="UniProtKB-KW"/>
</dbReference>
<keyword evidence="22" id="KW-0486">Methionine biosynthesis</keyword>
<evidence type="ECO:0000256" key="16">
    <source>
        <dbReference type="ARBA" id="ARBA00022840"/>
    </source>
</evidence>
<evidence type="ECO:0000256" key="23">
    <source>
        <dbReference type="ARBA" id="ARBA00023268"/>
    </source>
</evidence>
<dbReference type="Pfam" id="PF03447">
    <property type="entry name" value="NAD_binding_3"/>
    <property type="match status" value="1"/>
</dbReference>
<dbReference type="InterPro" id="IPR054352">
    <property type="entry name" value="ACT_Aspartokinase"/>
</dbReference>
<evidence type="ECO:0000256" key="22">
    <source>
        <dbReference type="ARBA" id="ARBA00023167"/>
    </source>
</evidence>
<reference evidence="29 30" key="1">
    <citation type="submission" date="2016-11" db="EMBL/GenBank/DDBJ databases">
        <authorList>
            <person name="Jaros S."/>
            <person name="Januszkiewicz K."/>
            <person name="Wedrychowicz H."/>
        </authorList>
    </citation>
    <scope>NUCLEOTIDE SEQUENCE [LARGE SCALE GENOMIC DNA]</scope>
    <source>
        <strain evidence="29 30">DSM 27063</strain>
    </source>
</reference>
<name>A0A1M6IWI2_9BACT</name>
<keyword evidence="13" id="KW-0479">Metal-binding</keyword>
<evidence type="ECO:0000256" key="19">
    <source>
        <dbReference type="ARBA" id="ARBA00023027"/>
    </source>
</evidence>
<dbReference type="UniPathway" id="UPA00050">
    <property type="reaction ID" value="UER00063"/>
</dbReference>
<organism evidence="29 30">
    <name type="scientific">Tangfeifania diversioriginum</name>
    <dbReference type="NCBI Taxonomy" id="1168035"/>
    <lineage>
        <taxon>Bacteria</taxon>
        <taxon>Pseudomonadati</taxon>
        <taxon>Bacteroidota</taxon>
        <taxon>Bacteroidia</taxon>
        <taxon>Marinilabiliales</taxon>
        <taxon>Prolixibacteraceae</taxon>
        <taxon>Tangfeifania</taxon>
    </lineage>
</organism>
<dbReference type="PROSITE" id="PS01042">
    <property type="entry name" value="HOMOSER_DHGENASE"/>
    <property type="match status" value="1"/>
</dbReference>
<dbReference type="InterPro" id="IPR001341">
    <property type="entry name" value="Asp_kinase"/>
</dbReference>
<dbReference type="Gene3D" id="3.40.50.720">
    <property type="entry name" value="NAD(P)-binding Rossmann-like Domain"/>
    <property type="match status" value="1"/>
</dbReference>
<evidence type="ECO:0000313" key="30">
    <source>
        <dbReference type="Proteomes" id="UP000184050"/>
    </source>
</evidence>
<dbReference type="NCBIfam" id="NF006959">
    <property type="entry name" value="PRK09436.1"/>
    <property type="match status" value="1"/>
</dbReference>
<accession>A0A1M6IWI2</accession>
<dbReference type="GO" id="GO:0050661">
    <property type="term" value="F:NADP binding"/>
    <property type="evidence" value="ECO:0007669"/>
    <property type="project" value="InterPro"/>
</dbReference>
<dbReference type="GO" id="GO:0009090">
    <property type="term" value="P:homoserine biosynthetic process"/>
    <property type="evidence" value="ECO:0007669"/>
    <property type="project" value="UniProtKB-ARBA"/>
</dbReference>
<dbReference type="STRING" id="1168035.SAMN05444280_11814"/>
<evidence type="ECO:0000256" key="14">
    <source>
        <dbReference type="ARBA" id="ARBA00022741"/>
    </source>
</evidence>
<dbReference type="UniPathway" id="UPA00034">
    <property type="reaction ID" value="UER00015"/>
</dbReference>
<evidence type="ECO:0000256" key="13">
    <source>
        <dbReference type="ARBA" id="ARBA00022723"/>
    </source>
</evidence>
<dbReference type="CDD" id="cd04921">
    <property type="entry name" value="ACT_AKi-HSDH-ThrA-like_1"/>
    <property type="match status" value="1"/>
</dbReference>
<keyword evidence="11" id="KW-0808">Transferase</keyword>
<evidence type="ECO:0000256" key="5">
    <source>
        <dbReference type="ARBA" id="ARBA00005062"/>
    </source>
</evidence>
<dbReference type="FunFam" id="3.30.360.10:FF:000006">
    <property type="entry name" value="Bifunctional aspartokinase/homoserine dehydrogenase"/>
    <property type="match status" value="1"/>
</dbReference>
<dbReference type="Gene3D" id="3.40.1160.10">
    <property type="entry name" value="Acetylglutamate kinase-like"/>
    <property type="match status" value="1"/>
</dbReference>
<comment type="catalytic activity">
    <reaction evidence="27">
        <text>L-homoserine + NAD(+) = L-aspartate 4-semialdehyde + NADH + H(+)</text>
        <dbReference type="Rhea" id="RHEA:15757"/>
        <dbReference type="ChEBI" id="CHEBI:15378"/>
        <dbReference type="ChEBI" id="CHEBI:57476"/>
        <dbReference type="ChEBI" id="CHEBI:57540"/>
        <dbReference type="ChEBI" id="CHEBI:57945"/>
        <dbReference type="ChEBI" id="CHEBI:537519"/>
        <dbReference type="EC" id="1.1.1.3"/>
    </reaction>
    <physiologicalReaction direction="right-to-left" evidence="27">
        <dbReference type="Rhea" id="RHEA:15759"/>
    </physiologicalReaction>
</comment>
<dbReference type="Gene3D" id="3.30.2130.10">
    <property type="entry name" value="VC0802-like"/>
    <property type="match status" value="1"/>
</dbReference>
<evidence type="ECO:0000256" key="1">
    <source>
        <dbReference type="ARBA" id="ARBA00001920"/>
    </source>
</evidence>
<dbReference type="InterPro" id="IPR019811">
    <property type="entry name" value="HDH_CS"/>
</dbReference>
<keyword evidence="30" id="KW-1185">Reference proteome</keyword>
<dbReference type="GO" id="GO:0009088">
    <property type="term" value="P:threonine biosynthetic process"/>
    <property type="evidence" value="ECO:0007669"/>
    <property type="project" value="UniProtKB-UniPathway"/>
</dbReference>
<feature type="domain" description="ACT" evidence="28">
    <location>
        <begin position="311"/>
        <end position="386"/>
    </location>
</feature>
<protein>
    <submittedName>
        <fullName evidence="29">Aspartate kinase</fullName>
    </submittedName>
</protein>
<comment type="pathway">
    <text evidence="5">Amino-acid biosynthesis; L-methionine biosynthesis via de novo pathway; L-homoserine from L-aspartate: step 3/3.</text>
</comment>
<dbReference type="SUPFAM" id="SSF53633">
    <property type="entry name" value="Carbamate kinase-like"/>
    <property type="match status" value="1"/>
</dbReference>